<keyword evidence="9" id="KW-0862">Zinc</keyword>
<keyword evidence="11" id="KW-0238">DNA-binding</keyword>
<dbReference type="GO" id="GO:0003677">
    <property type="term" value="F:DNA binding"/>
    <property type="evidence" value="ECO:0007669"/>
    <property type="project" value="UniProtKB-KW"/>
</dbReference>
<evidence type="ECO:0000256" key="1">
    <source>
        <dbReference type="ARBA" id="ARBA00001947"/>
    </source>
</evidence>
<dbReference type="GO" id="GO:0005737">
    <property type="term" value="C:cytoplasm"/>
    <property type="evidence" value="ECO:0007669"/>
    <property type="project" value="TreeGrafter"/>
</dbReference>
<name>A0A1W1E3J4_9ZZZZ</name>
<dbReference type="Gene3D" id="1.10.860.10">
    <property type="entry name" value="DNAb Helicase, Chain A"/>
    <property type="match status" value="1"/>
</dbReference>
<dbReference type="EMBL" id="FPIA01000057">
    <property type="protein sequence ID" value="SFV88515.1"/>
    <property type="molecule type" value="Genomic_DNA"/>
</dbReference>
<dbReference type="GO" id="GO:1990077">
    <property type="term" value="C:primosome complex"/>
    <property type="evidence" value="ECO:0007669"/>
    <property type="project" value="UniProtKB-KW"/>
</dbReference>
<evidence type="ECO:0000256" key="2">
    <source>
        <dbReference type="ARBA" id="ARBA00022478"/>
    </source>
</evidence>
<dbReference type="InterPro" id="IPR030846">
    <property type="entry name" value="DnaG_bac"/>
</dbReference>
<dbReference type="InterPro" id="IPR006295">
    <property type="entry name" value="DNA_primase_DnaG"/>
</dbReference>
<dbReference type="SUPFAM" id="SSF57783">
    <property type="entry name" value="Zinc beta-ribbon"/>
    <property type="match status" value="1"/>
</dbReference>
<keyword evidence="10" id="KW-0460">Magnesium</keyword>
<keyword evidence="8" id="KW-0863">Zinc-finger</keyword>
<gene>
    <name evidence="14" type="ORF">MNB_SUP05-SYMBIONT-7-713</name>
</gene>
<dbReference type="InterPro" id="IPR013264">
    <property type="entry name" value="DNAG_N"/>
</dbReference>
<dbReference type="SMART" id="SM00493">
    <property type="entry name" value="TOPRIM"/>
    <property type="match status" value="1"/>
</dbReference>
<evidence type="ECO:0000256" key="5">
    <source>
        <dbReference type="ARBA" id="ARBA00022695"/>
    </source>
</evidence>
<dbReference type="InterPro" id="IPR016136">
    <property type="entry name" value="DNA_helicase_N/primase_C"/>
</dbReference>
<keyword evidence="5 14" id="KW-0548">Nucleotidyltransferase</keyword>
<dbReference type="GO" id="GO:0006269">
    <property type="term" value="P:DNA replication, synthesis of primer"/>
    <property type="evidence" value="ECO:0007669"/>
    <property type="project" value="UniProtKB-KW"/>
</dbReference>
<dbReference type="HAMAP" id="MF_00974">
    <property type="entry name" value="DNA_primase_DnaG"/>
    <property type="match status" value="1"/>
</dbReference>
<dbReference type="AlphaFoldDB" id="A0A1W1E3J4"/>
<keyword evidence="4 14" id="KW-0808">Transferase</keyword>
<dbReference type="InterPro" id="IPR019475">
    <property type="entry name" value="DNA_primase_DnaB-bd"/>
</dbReference>
<sequence length="598" mass="67030">MPYISQHFIDDLPNQIDIVDLIGKRLTLKKQGADYRTPCPFHGGKNNNFSINSQKQFYHCFKCGESGGAIKFIEKYENASFVEAIETIANEFGIKIEYDKNSKPVDQNLERYRVLSEKVSEFYQQQLKSSPAKDKAVDYAKSRGIDGEIAKRFALGFATPGNQDLLEHFKNTEQDIADLKVLGLIKTGEYGDYDFFRDRLMFPIQNSKGNVIAFGGRAFDKKAKAKYLNSQESPIFFKSKELYGLHHARKYSRTMDYILVVEGYMDVVALHQAGITKVVATLGTATSTDHLQILARTAKTIVFCFDGDDAGRAAAWKALKIALPMIKAGLLIKFLFLPDGEDPDTLVKKESAVNFEKRIKKAQTLSKFLFDHTKAEVDFNTIEGKTLFLEKVSVLITQVTYDVYQQQLIDGVAHEVGQTVAQVQTVFDRQAQSVQMQAPPDMDEPPMPDFEQDYPDFTPAPKENKAVKAAMAKMIRLLLNYPSLAGEDGTVELRISKIEKSAVLLDLVRSAEIDEDISQAELIQPFKSKPGVYNRLQELCTLTPHLSENQAKDEFQSALNSAEKSQASAKVKSSISSADTLEAQRLVMEGIQKSKVKK</sequence>
<feature type="domain" description="Toprim" evidence="13">
    <location>
        <begin position="256"/>
        <end position="338"/>
    </location>
</feature>
<dbReference type="SUPFAM" id="SSF117023">
    <property type="entry name" value="DNA primase DnaG, C-terminal domain"/>
    <property type="match status" value="1"/>
</dbReference>
<dbReference type="PANTHER" id="PTHR30313">
    <property type="entry name" value="DNA PRIMASE"/>
    <property type="match status" value="1"/>
</dbReference>
<evidence type="ECO:0000256" key="11">
    <source>
        <dbReference type="ARBA" id="ARBA00023125"/>
    </source>
</evidence>
<dbReference type="Pfam" id="PF01807">
    <property type="entry name" value="Zn_ribbon_DnaG"/>
    <property type="match status" value="1"/>
</dbReference>
<dbReference type="FunFam" id="3.40.1360.10:FF:000002">
    <property type="entry name" value="DNA primase"/>
    <property type="match status" value="1"/>
</dbReference>
<dbReference type="PROSITE" id="PS50880">
    <property type="entry name" value="TOPRIM"/>
    <property type="match status" value="1"/>
</dbReference>
<keyword evidence="2" id="KW-0240">DNA-directed RNA polymerase</keyword>
<evidence type="ECO:0000256" key="10">
    <source>
        <dbReference type="ARBA" id="ARBA00022842"/>
    </source>
</evidence>
<reference evidence="14" key="1">
    <citation type="submission" date="2016-10" db="EMBL/GenBank/DDBJ databases">
        <authorList>
            <person name="de Groot N.N."/>
        </authorList>
    </citation>
    <scope>NUCLEOTIDE SEQUENCE</scope>
</reference>
<proteinExistence type="inferred from homology"/>
<dbReference type="Gene3D" id="3.40.1360.10">
    <property type="match status" value="1"/>
</dbReference>
<keyword evidence="7" id="KW-0479">Metal-binding</keyword>
<dbReference type="InterPro" id="IPR006171">
    <property type="entry name" value="TOPRIM_dom"/>
</dbReference>
<keyword evidence="12" id="KW-0804">Transcription</keyword>
<evidence type="ECO:0000256" key="8">
    <source>
        <dbReference type="ARBA" id="ARBA00022771"/>
    </source>
</evidence>
<dbReference type="Gene3D" id="3.90.980.10">
    <property type="entry name" value="DNA primase, catalytic core, N-terminal domain"/>
    <property type="match status" value="1"/>
</dbReference>
<evidence type="ECO:0000256" key="3">
    <source>
        <dbReference type="ARBA" id="ARBA00022515"/>
    </source>
</evidence>
<organism evidence="14">
    <name type="scientific">hydrothermal vent metagenome</name>
    <dbReference type="NCBI Taxonomy" id="652676"/>
    <lineage>
        <taxon>unclassified sequences</taxon>
        <taxon>metagenomes</taxon>
        <taxon>ecological metagenomes</taxon>
    </lineage>
</organism>
<dbReference type="Gene3D" id="1.20.50.20">
    <property type="entry name" value="DnaG, RNA polymerase domain, helical bundle"/>
    <property type="match status" value="1"/>
</dbReference>
<dbReference type="GO" id="GO:0000428">
    <property type="term" value="C:DNA-directed RNA polymerase complex"/>
    <property type="evidence" value="ECO:0007669"/>
    <property type="project" value="UniProtKB-KW"/>
</dbReference>
<keyword evidence="3" id="KW-0639">Primosome</keyword>
<evidence type="ECO:0000256" key="9">
    <source>
        <dbReference type="ARBA" id="ARBA00022833"/>
    </source>
</evidence>
<dbReference type="Pfam" id="PF08275">
    <property type="entry name" value="DNAG_N"/>
    <property type="match status" value="1"/>
</dbReference>
<dbReference type="PANTHER" id="PTHR30313:SF2">
    <property type="entry name" value="DNA PRIMASE"/>
    <property type="match status" value="1"/>
</dbReference>
<evidence type="ECO:0000256" key="6">
    <source>
        <dbReference type="ARBA" id="ARBA00022705"/>
    </source>
</evidence>
<dbReference type="GO" id="GO:0008270">
    <property type="term" value="F:zinc ion binding"/>
    <property type="evidence" value="ECO:0007669"/>
    <property type="project" value="UniProtKB-KW"/>
</dbReference>
<dbReference type="InterPro" id="IPR036977">
    <property type="entry name" value="DNA_primase_Znf_CHC2"/>
</dbReference>
<dbReference type="Pfam" id="PF10410">
    <property type="entry name" value="DnaB_bind"/>
    <property type="match status" value="1"/>
</dbReference>
<dbReference type="FunFam" id="3.90.580.10:FF:000001">
    <property type="entry name" value="DNA primase"/>
    <property type="match status" value="1"/>
</dbReference>
<comment type="cofactor">
    <cofactor evidence="1">
        <name>Zn(2+)</name>
        <dbReference type="ChEBI" id="CHEBI:29105"/>
    </cofactor>
</comment>
<protein>
    <submittedName>
        <fullName evidence="14">DNA primase</fullName>
        <ecNumber evidence="14">2.7.7.-</ecNumber>
    </submittedName>
</protein>
<dbReference type="InterPro" id="IPR037068">
    <property type="entry name" value="DNA_primase_core_N_sf"/>
</dbReference>
<dbReference type="Pfam" id="PF13155">
    <property type="entry name" value="Toprim_2"/>
    <property type="match status" value="1"/>
</dbReference>
<dbReference type="EC" id="2.7.7.-" evidence="14"/>
<dbReference type="GO" id="GO:0003899">
    <property type="term" value="F:DNA-directed RNA polymerase activity"/>
    <property type="evidence" value="ECO:0007669"/>
    <property type="project" value="InterPro"/>
</dbReference>
<dbReference type="SMART" id="SM00400">
    <property type="entry name" value="ZnF_CHCC"/>
    <property type="match status" value="1"/>
</dbReference>
<dbReference type="CDD" id="cd03364">
    <property type="entry name" value="TOPRIM_DnaG_primases"/>
    <property type="match status" value="1"/>
</dbReference>
<dbReference type="PIRSF" id="PIRSF002811">
    <property type="entry name" value="DnaG"/>
    <property type="match status" value="1"/>
</dbReference>
<dbReference type="SUPFAM" id="SSF56731">
    <property type="entry name" value="DNA primase core"/>
    <property type="match status" value="1"/>
</dbReference>
<evidence type="ECO:0000259" key="13">
    <source>
        <dbReference type="PROSITE" id="PS50880"/>
    </source>
</evidence>
<dbReference type="InterPro" id="IPR002694">
    <property type="entry name" value="Znf_CHC2"/>
</dbReference>
<evidence type="ECO:0000256" key="4">
    <source>
        <dbReference type="ARBA" id="ARBA00022679"/>
    </source>
</evidence>
<keyword evidence="6" id="KW-0235">DNA replication</keyword>
<dbReference type="InterPro" id="IPR034151">
    <property type="entry name" value="TOPRIM_DnaG_bac"/>
</dbReference>
<evidence type="ECO:0000313" key="14">
    <source>
        <dbReference type="EMBL" id="SFV88515.1"/>
    </source>
</evidence>
<accession>A0A1W1E3J4</accession>
<dbReference type="Gene3D" id="3.90.580.10">
    <property type="entry name" value="Zinc finger, CHC2-type domain"/>
    <property type="match status" value="1"/>
</dbReference>
<evidence type="ECO:0000256" key="7">
    <source>
        <dbReference type="ARBA" id="ARBA00022723"/>
    </source>
</evidence>
<evidence type="ECO:0000256" key="12">
    <source>
        <dbReference type="ARBA" id="ARBA00023163"/>
    </source>
</evidence>
<dbReference type="NCBIfam" id="TIGR01391">
    <property type="entry name" value="dnaG"/>
    <property type="match status" value="1"/>
</dbReference>
<dbReference type="InterPro" id="IPR050219">
    <property type="entry name" value="DnaG_primase"/>
</dbReference>